<dbReference type="InterPro" id="IPR036390">
    <property type="entry name" value="WH_DNA-bd_sf"/>
</dbReference>
<keyword evidence="6" id="KW-1185">Reference proteome</keyword>
<dbReference type="InterPro" id="IPR000524">
    <property type="entry name" value="Tscrpt_reg_HTH_GntR"/>
</dbReference>
<keyword evidence="2" id="KW-0238">DNA-binding</keyword>
<dbReference type="SMART" id="SM00345">
    <property type="entry name" value="HTH_GNTR"/>
    <property type="match status" value="1"/>
</dbReference>
<dbReference type="SUPFAM" id="SSF48008">
    <property type="entry name" value="GntR ligand-binding domain-like"/>
    <property type="match status" value="1"/>
</dbReference>
<dbReference type="InterPro" id="IPR011711">
    <property type="entry name" value="GntR_C"/>
</dbReference>
<dbReference type="GO" id="GO:0003700">
    <property type="term" value="F:DNA-binding transcription factor activity"/>
    <property type="evidence" value="ECO:0007669"/>
    <property type="project" value="InterPro"/>
</dbReference>
<comment type="caution">
    <text evidence="5">The sequence shown here is derived from an EMBL/GenBank/DDBJ whole genome shotgun (WGS) entry which is preliminary data.</text>
</comment>
<dbReference type="GO" id="GO:0003677">
    <property type="term" value="F:DNA binding"/>
    <property type="evidence" value="ECO:0007669"/>
    <property type="project" value="UniProtKB-KW"/>
</dbReference>
<sequence length="212" mass="24299">MKIDSLASKAFTEIRKKILSKQLTENTRLKEDEWAKKIGVSRMAVREALTRLLGEGLVILGEKGGYYVKPILASEVRDIRELREVMELGAIRLAGKKMDTEQFAVLEKICDDFTDMVQKGYYNGALEADMKFHETLVEFAENKKLLQVYRSSHIPLFHQKLANSQMGTDDYDLTNAEHRQIVKALKDKNLKLAEQTLIQHFSRGEKVILEIV</sequence>
<dbReference type="SUPFAM" id="SSF46785">
    <property type="entry name" value="Winged helix' DNA-binding domain"/>
    <property type="match status" value="1"/>
</dbReference>
<dbReference type="PROSITE" id="PS50949">
    <property type="entry name" value="HTH_GNTR"/>
    <property type="match status" value="1"/>
</dbReference>
<gene>
    <name evidence="5" type="ORF">SAE01_43790</name>
</gene>
<evidence type="ECO:0000256" key="1">
    <source>
        <dbReference type="ARBA" id="ARBA00023015"/>
    </source>
</evidence>
<dbReference type="Proteomes" id="UP000321513">
    <property type="component" value="Unassembled WGS sequence"/>
</dbReference>
<dbReference type="PANTHER" id="PTHR43537">
    <property type="entry name" value="TRANSCRIPTIONAL REGULATOR, GNTR FAMILY"/>
    <property type="match status" value="1"/>
</dbReference>
<dbReference type="PANTHER" id="PTHR43537:SF45">
    <property type="entry name" value="GNTR FAMILY REGULATORY PROTEIN"/>
    <property type="match status" value="1"/>
</dbReference>
<evidence type="ECO:0000256" key="2">
    <source>
        <dbReference type="ARBA" id="ARBA00023125"/>
    </source>
</evidence>
<keyword evidence="1" id="KW-0805">Transcription regulation</keyword>
<evidence type="ECO:0000313" key="6">
    <source>
        <dbReference type="Proteomes" id="UP000321513"/>
    </source>
</evidence>
<evidence type="ECO:0000256" key="3">
    <source>
        <dbReference type="ARBA" id="ARBA00023163"/>
    </source>
</evidence>
<accession>A0A512BIV2</accession>
<feature type="domain" description="HTH gntR-type" evidence="4">
    <location>
        <begin position="4"/>
        <end position="71"/>
    </location>
</feature>
<dbReference type="RefSeq" id="WP_147206013.1">
    <property type="nucleotide sequence ID" value="NZ_BJYT01000031.1"/>
</dbReference>
<evidence type="ECO:0000313" key="5">
    <source>
        <dbReference type="EMBL" id="GEO11883.1"/>
    </source>
</evidence>
<dbReference type="AlphaFoldDB" id="A0A512BIV2"/>
<dbReference type="InterPro" id="IPR036388">
    <property type="entry name" value="WH-like_DNA-bd_sf"/>
</dbReference>
<dbReference type="EMBL" id="BJYT01000031">
    <property type="protein sequence ID" value="GEO11883.1"/>
    <property type="molecule type" value="Genomic_DNA"/>
</dbReference>
<protein>
    <submittedName>
        <fullName evidence="5">GntR family transcriptional regulator</fullName>
    </submittedName>
</protein>
<keyword evidence="3" id="KW-0804">Transcription</keyword>
<dbReference type="Pfam" id="PF07729">
    <property type="entry name" value="FCD"/>
    <property type="match status" value="1"/>
</dbReference>
<evidence type="ECO:0000259" key="4">
    <source>
        <dbReference type="PROSITE" id="PS50949"/>
    </source>
</evidence>
<reference evidence="5 6" key="1">
    <citation type="submission" date="2019-07" db="EMBL/GenBank/DDBJ databases">
        <title>Whole genome shotgun sequence of Segetibacter aerophilus NBRC 106135.</title>
        <authorList>
            <person name="Hosoyama A."/>
            <person name="Uohara A."/>
            <person name="Ohji S."/>
            <person name="Ichikawa N."/>
        </authorList>
    </citation>
    <scope>NUCLEOTIDE SEQUENCE [LARGE SCALE GENOMIC DNA]</scope>
    <source>
        <strain evidence="5 6">NBRC 106135</strain>
    </source>
</reference>
<proteinExistence type="predicted"/>
<dbReference type="SMART" id="SM00895">
    <property type="entry name" value="FCD"/>
    <property type="match status" value="1"/>
</dbReference>
<organism evidence="5 6">
    <name type="scientific">Segetibacter aerophilus</name>
    <dbReference type="NCBI Taxonomy" id="670293"/>
    <lineage>
        <taxon>Bacteria</taxon>
        <taxon>Pseudomonadati</taxon>
        <taxon>Bacteroidota</taxon>
        <taxon>Chitinophagia</taxon>
        <taxon>Chitinophagales</taxon>
        <taxon>Chitinophagaceae</taxon>
        <taxon>Segetibacter</taxon>
    </lineage>
</organism>
<dbReference type="PRINTS" id="PR00035">
    <property type="entry name" value="HTHGNTR"/>
</dbReference>
<dbReference type="Pfam" id="PF00392">
    <property type="entry name" value="GntR"/>
    <property type="match status" value="1"/>
</dbReference>
<dbReference type="InterPro" id="IPR008920">
    <property type="entry name" value="TF_FadR/GntR_C"/>
</dbReference>
<name>A0A512BIV2_9BACT</name>
<dbReference type="Gene3D" id="1.10.10.10">
    <property type="entry name" value="Winged helix-like DNA-binding domain superfamily/Winged helix DNA-binding domain"/>
    <property type="match status" value="1"/>
</dbReference>
<dbReference type="OrthoDB" id="703321at2"/>
<dbReference type="Gene3D" id="1.20.120.530">
    <property type="entry name" value="GntR ligand-binding domain-like"/>
    <property type="match status" value="1"/>
</dbReference>